<gene>
    <name evidence="2" type="ORF">MtrDRAFT_AC155886g31v2</name>
    <name evidence="3" type="ORF">MtrDRAFT_AC160924g7v1</name>
</gene>
<reference evidence="2" key="2">
    <citation type="submission" date="2007-03" db="EMBL/GenBank/DDBJ databases">
        <authorList>
            <consortium name="The International Medicago Genome Annotation Group"/>
        </authorList>
    </citation>
    <scope>NUCLEOTIDE SEQUENCE</scope>
</reference>
<accession>A2Q3Q3</accession>
<dbReference type="PANTHER" id="PTHR31172">
    <property type="entry name" value="STOMATAL CLOSURE-RELATED ACTIN-BINDING PROTEIN 1"/>
    <property type="match status" value="1"/>
</dbReference>
<sequence length="86" mass="9634">MSLTSAWILLSNIISPSNSSFPKYKLEVDHQVFQQPAEDNHGPLKDVIEQEAFNLSEQNKCISVRDLASKFDKNLSTTAKLSNEVP</sequence>
<evidence type="ECO:0000259" key="1">
    <source>
        <dbReference type="Pfam" id="PF16711"/>
    </source>
</evidence>
<protein>
    <recommendedName>
        <fullName evidence="1">Stomatal closure-related actin-binding protein actin-binding domain-containing protein</fullName>
    </recommendedName>
</protein>
<proteinExistence type="predicted"/>
<dbReference type="GO" id="GO:0010119">
    <property type="term" value="P:regulation of stomatal movement"/>
    <property type="evidence" value="ECO:0007669"/>
    <property type="project" value="InterPro"/>
</dbReference>
<reference evidence="2" key="1">
    <citation type="submission" date="2005-04" db="EMBL/GenBank/DDBJ databases">
        <authorList>
            <person name="Town C.D."/>
        </authorList>
    </citation>
    <scope>NUCLEOTIDE SEQUENCE</scope>
</reference>
<name>A2Q3Q3_MEDTR</name>
<dbReference type="GO" id="GO:0003779">
    <property type="term" value="F:actin binding"/>
    <property type="evidence" value="ECO:0007669"/>
    <property type="project" value="InterPro"/>
</dbReference>
<dbReference type="GO" id="GO:0007015">
    <property type="term" value="P:actin filament organization"/>
    <property type="evidence" value="ECO:0007669"/>
    <property type="project" value="InterPro"/>
</dbReference>
<dbReference type="ExpressionAtlas" id="A2Q3Q3">
    <property type="expression patterns" value="differential"/>
</dbReference>
<dbReference type="EMBL" id="AC155886">
    <property type="protein sequence ID" value="ABN08253.1"/>
    <property type="molecule type" value="Genomic_DNA"/>
</dbReference>
<dbReference type="PANTHER" id="PTHR31172:SF7">
    <property type="entry name" value="STOMATAL CLOSURE-RELATED ACTIN-BINDING PROTEIN 3"/>
    <property type="match status" value="1"/>
</dbReference>
<organism evidence="2">
    <name type="scientific">Medicago truncatula</name>
    <name type="common">Barrel medic</name>
    <name type="synonym">Medicago tribuloides</name>
    <dbReference type="NCBI Taxonomy" id="3880"/>
    <lineage>
        <taxon>Eukaryota</taxon>
        <taxon>Viridiplantae</taxon>
        <taxon>Streptophyta</taxon>
        <taxon>Embryophyta</taxon>
        <taxon>Tracheophyta</taxon>
        <taxon>Spermatophyta</taxon>
        <taxon>Magnoliopsida</taxon>
        <taxon>eudicotyledons</taxon>
        <taxon>Gunneridae</taxon>
        <taxon>Pentapetalae</taxon>
        <taxon>rosids</taxon>
        <taxon>fabids</taxon>
        <taxon>Fabales</taxon>
        <taxon>Fabaceae</taxon>
        <taxon>Papilionoideae</taxon>
        <taxon>50 kb inversion clade</taxon>
        <taxon>NPAAA clade</taxon>
        <taxon>Hologalegina</taxon>
        <taxon>IRL clade</taxon>
        <taxon>Trifolieae</taxon>
        <taxon>Medicago</taxon>
    </lineage>
</organism>
<evidence type="ECO:0000313" key="3">
    <source>
        <dbReference type="EMBL" id="ABN08832.1"/>
    </source>
</evidence>
<dbReference type="Pfam" id="PF16711">
    <property type="entry name" value="SCAB-ABD"/>
    <property type="match status" value="1"/>
</dbReference>
<evidence type="ECO:0000313" key="2">
    <source>
        <dbReference type="EMBL" id="ABN08253.1"/>
    </source>
</evidence>
<dbReference type="EMBL" id="AC160924">
    <property type="protein sequence ID" value="ABN08832.1"/>
    <property type="molecule type" value="Genomic_DNA"/>
</dbReference>
<dbReference type="InterPro" id="IPR032012">
    <property type="entry name" value="SCAB-ABD"/>
</dbReference>
<feature type="domain" description="Stomatal closure-related actin-binding protein actin-binding" evidence="1">
    <location>
        <begin position="44"/>
        <end position="85"/>
    </location>
</feature>
<dbReference type="InterPro" id="IPR039640">
    <property type="entry name" value="SCAB"/>
</dbReference>
<dbReference type="AlphaFoldDB" id="A2Q3Q3"/>